<dbReference type="InterPro" id="IPR001608">
    <property type="entry name" value="Ala_racemase_N"/>
</dbReference>
<dbReference type="EMBL" id="JAVAIM010000001">
    <property type="protein sequence ID" value="MDP4575245.1"/>
    <property type="molecule type" value="Genomic_DNA"/>
</dbReference>
<dbReference type="CDD" id="cd00430">
    <property type="entry name" value="PLPDE_III_AR"/>
    <property type="match status" value="1"/>
</dbReference>
<sequence>MADRPPPTLRLHIDKDALAQNWRALDRLSGPARAGAAVKADCYGLGANTCVPVLRNAGCRDFFVAHWSEVPAVLEHVPAEQLSVLHGVGCAAEAEYARATGVRPVIDSLRQAQIWTEGGGGPCHLMVDTGINRLGISLGEASDPAIQALSVEVLMSHLACADEDSDKNTAQLGAFREVMNKVAHRETSLANSAGVALGSKFSFDLTRPGLALYGGVPRPELADTIRQVAFPQARIIQTRQIEAGESVGYNATFTASSAMRVGVVSLGYADGILRNWGGAHFEEGGKHLPILGKVSMDMIVLDLTDAPEIGEGDWVSLPYHLPDAARQTSLSQYELLTVLGHRFG</sequence>
<proteinExistence type="predicted"/>
<dbReference type="SUPFAM" id="SSF51419">
    <property type="entry name" value="PLP-binding barrel"/>
    <property type="match status" value="1"/>
</dbReference>
<comment type="cofactor">
    <cofactor evidence="2">
        <name>pyridoxal 5'-phosphate</name>
        <dbReference type="ChEBI" id="CHEBI:597326"/>
    </cofactor>
</comment>
<dbReference type="InterPro" id="IPR011079">
    <property type="entry name" value="Ala_racemase_C"/>
</dbReference>
<dbReference type="SMART" id="SM01005">
    <property type="entry name" value="Ala_racemase_C"/>
    <property type="match status" value="1"/>
</dbReference>
<evidence type="ECO:0000256" key="2">
    <source>
        <dbReference type="ARBA" id="ARBA00001933"/>
    </source>
</evidence>
<organism evidence="7 8">
    <name type="scientific">Qipengyuania profundimaris</name>
    <dbReference type="NCBI Taxonomy" id="3067652"/>
    <lineage>
        <taxon>Bacteria</taxon>
        <taxon>Pseudomonadati</taxon>
        <taxon>Pseudomonadota</taxon>
        <taxon>Alphaproteobacteria</taxon>
        <taxon>Sphingomonadales</taxon>
        <taxon>Erythrobacteraceae</taxon>
        <taxon>Qipengyuania</taxon>
    </lineage>
</organism>
<evidence type="ECO:0000259" key="6">
    <source>
        <dbReference type="SMART" id="SM01005"/>
    </source>
</evidence>
<dbReference type="InterPro" id="IPR000821">
    <property type="entry name" value="Ala_racemase"/>
</dbReference>
<comment type="caution">
    <text evidence="7">The sequence shown here is derived from an EMBL/GenBank/DDBJ whole genome shotgun (WGS) entry which is preliminary data.</text>
</comment>
<keyword evidence="4" id="KW-0663">Pyridoxal phosphate</keyword>
<evidence type="ECO:0000256" key="5">
    <source>
        <dbReference type="ARBA" id="ARBA00023235"/>
    </source>
</evidence>
<dbReference type="InterPro" id="IPR009006">
    <property type="entry name" value="Ala_racemase/Decarboxylase_C"/>
</dbReference>
<dbReference type="Gene3D" id="3.20.20.10">
    <property type="entry name" value="Alanine racemase"/>
    <property type="match status" value="1"/>
</dbReference>
<dbReference type="PANTHER" id="PTHR30511:SF0">
    <property type="entry name" value="ALANINE RACEMASE, CATABOLIC-RELATED"/>
    <property type="match status" value="1"/>
</dbReference>
<dbReference type="RefSeq" id="WP_305932569.1">
    <property type="nucleotide sequence ID" value="NZ_JAVAIM010000001.1"/>
</dbReference>
<dbReference type="PRINTS" id="PR00992">
    <property type="entry name" value="ALARACEMASE"/>
</dbReference>
<evidence type="ECO:0000256" key="3">
    <source>
        <dbReference type="ARBA" id="ARBA00013089"/>
    </source>
</evidence>
<evidence type="ECO:0000313" key="8">
    <source>
        <dbReference type="Proteomes" id="UP001240639"/>
    </source>
</evidence>
<reference evidence="7 8" key="1">
    <citation type="submission" date="2023-08" db="EMBL/GenBank/DDBJ databases">
        <title>genomic of G39.</title>
        <authorList>
            <person name="Wang Y."/>
        </authorList>
    </citation>
    <scope>NUCLEOTIDE SEQUENCE [LARGE SCALE GENOMIC DNA]</scope>
    <source>
        <strain evidence="7 8">G39</strain>
    </source>
</reference>
<dbReference type="SUPFAM" id="SSF50621">
    <property type="entry name" value="Alanine racemase C-terminal domain-like"/>
    <property type="match status" value="1"/>
</dbReference>
<protein>
    <recommendedName>
        <fullName evidence="3">alanine racemase</fullName>
        <ecNumber evidence="3">5.1.1.1</ecNumber>
    </recommendedName>
</protein>
<dbReference type="NCBIfam" id="TIGR00492">
    <property type="entry name" value="alr"/>
    <property type="match status" value="1"/>
</dbReference>
<gene>
    <name evidence="7" type="primary">alr</name>
    <name evidence="7" type="ORF">Q9K02_08870</name>
</gene>
<evidence type="ECO:0000313" key="7">
    <source>
        <dbReference type="EMBL" id="MDP4575245.1"/>
    </source>
</evidence>
<dbReference type="GO" id="GO:0008784">
    <property type="term" value="F:alanine racemase activity"/>
    <property type="evidence" value="ECO:0007669"/>
    <property type="project" value="UniProtKB-EC"/>
</dbReference>
<dbReference type="Gene3D" id="2.40.37.10">
    <property type="entry name" value="Lyase, Ornithine Decarboxylase, Chain A, domain 1"/>
    <property type="match status" value="1"/>
</dbReference>
<evidence type="ECO:0000256" key="4">
    <source>
        <dbReference type="ARBA" id="ARBA00022898"/>
    </source>
</evidence>
<dbReference type="Pfam" id="PF00842">
    <property type="entry name" value="Ala_racemase_C"/>
    <property type="match status" value="1"/>
</dbReference>
<keyword evidence="8" id="KW-1185">Reference proteome</keyword>
<accession>A0ABT9HQ24</accession>
<evidence type="ECO:0000256" key="1">
    <source>
        <dbReference type="ARBA" id="ARBA00000316"/>
    </source>
</evidence>
<dbReference type="PANTHER" id="PTHR30511">
    <property type="entry name" value="ALANINE RACEMASE"/>
    <property type="match status" value="1"/>
</dbReference>
<dbReference type="EC" id="5.1.1.1" evidence="3"/>
<dbReference type="Proteomes" id="UP001240639">
    <property type="component" value="Unassembled WGS sequence"/>
</dbReference>
<dbReference type="Pfam" id="PF01168">
    <property type="entry name" value="Ala_racemase_N"/>
    <property type="match status" value="1"/>
</dbReference>
<comment type="catalytic activity">
    <reaction evidence="1">
        <text>L-alanine = D-alanine</text>
        <dbReference type="Rhea" id="RHEA:20249"/>
        <dbReference type="ChEBI" id="CHEBI:57416"/>
        <dbReference type="ChEBI" id="CHEBI:57972"/>
        <dbReference type="EC" id="5.1.1.1"/>
    </reaction>
</comment>
<dbReference type="InterPro" id="IPR029066">
    <property type="entry name" value="PLP-binding_barrel"/>
</dbReference>
<feature type="domain" description="Alanine racemase C-terminal" evidence="6">
    <location>
        <begin position="228"/>
        <end position="344"/>
    </location>
</feature>
<name>A0ABT9HQ24_9SPHN</name>
<keyword evidence="5 7" id="KW-0413">Isomerase</keyword>